<dbReference type="InterPro" id="IPR023198">
    <property type="entry name" value="PGP-like_dom2"/>
</dbReference>
<protein>
    <recommendedName>
        <fullName evidence="4">2-haloacid dehalogenase</fullName>
    </recommendedName>
</protein>
<dbReference type="GO" id="GO:0019120">
    <property type="term" value="F:hydrolase activity, acting on acid halide bonds, in C-halide compounds"/>
    <property type="evidence" value="ECO:0007669"/>
    <property type="project" value="InterPro"/>
</dbReference>
<dbReference type="SUPFAM" id="SSF56784">
    <property type="entry name" value="HAD-like"/>
    <property type="match status" value="1"/>
</dbReference>
<dbReference type="InterPro" id="IPR036412">
    <property type="entry name" value="HAD-like_sf"/>
</dbReference>
<dbReference type="InterPro" id="IPR051540">
    <property type="entry name" value="S-2-haloacid_dehalogenase"/>
</dbReference>
<dbReference type="EMBL" id="CP010028">
    <property type="protein sequence ID" value="AIZ46025.1"/>
    <property type="molecule type" value="Genomic_DNA"/>
</dbReference>
<keyword evidence="1" id="KW-0378">Hydrolase</keyword>
<dbReference type="InterPro" id="IPR006328">
    <property type="entry name" value="2-HAD"/>
</dbReference>
<dbReference type="InterPro" id="IPR023214">
    <property type="entry name" value="HAD_sf"/>
</dbReference>
<evidence type="ECO:0000313" key="2">
    <source>
        <dbReference type="EMBL" id="AIZ46025.1"/>
    </source>
</evidence>
<dbReference type="Pfam" id="PF00702">
    <property type="entry name" value="Hydrolase"/>
    <property type="match status" value="1"/>
</dbReference>
<evidence type="ECO:0000313" key="3">
    <source>
        <dbReference type="Proteomes" id="UP000030634"/>
    </source>
</evidence>
<dbReference type="Gene3D" id="3.40.50.1000">
    <property type="entry name" value="HAD superfamily/HAD-like"/>
    <property type="match status" value="1"/>
</dbReference>
<dbReference type="PANTHER" id="PTHR43316:SF3">
    <property type="entry name" value="HALOACID DEHALOGENASE, TYPE II (AFU_ORTHOLOGUE AFUA_2G07750)-RELATED"/>
    <property type="match status" value="1"/>
</dbReference>
<dbReference type="STRING" id="1182571.QR90_14545"/>
<dbReference type="Gene3D" id="1.10.150.240">
    <property type="entry name" value="Putative phosphatase, domain 2"/>
    <property type="match status" value="1"/>
</dbReference>
<dbReference type="AlphaFoldDB" id="A0A0A7KIV8"/>
<gene>
    <name evidence="2" type="ORF">QR90_14545</name>
</gene>
<name>A0A0A7KIV8_9DEIO</name>
<dbReference type="Proteomes" id="UP000030634">
    <property type="component" value="Chromosome"/>
</dbReference>
<dbReference type="KEGG" id="dsw:QR90_14545"/>
<evidence type="ECO:0000256" key="1">
    <source>
        <dbReference type="ARBA" id="ARBA00022801"/>
    </source>
</evidence>
<dbReference type="HOGENOM" id="CLU_045011_3_1_0"/>
<sequence length="224" mass="23493">MTPTVFLDMNETLLDLSALDGLFVAAFGDPGARTQWFGLLLQLALTHTLLGEYRDFSALGGAALRALGEARGLEISGQFQDELSAGVRMLPAHPDTREGLEILRAGGARLVCLTNNPQSVLDAQLEGAGFADLIDGAVSVDPGQMLKPGRAAYEYGLSRTGAHTHDSWLLAAHAWDIAGAKAAGLRTAFVERPGQAQNPLMRADIAGPLPAVARALIGRLGGQA</sequence>
<dbReference type="PANTHER" id="PTHR43316">
    <property type="entry name" value="HYDROLASE, HALOACID DELAHOGENASE-RELATED"/>
    <property type="match status" value="1"/>
</dbReference>
<evidence type="ECO:0008006" key="4">
    <source>
        <dbReference type="Google" id="ProtNLM"/>
    </source>
</evidence>
<dbReference type="NCBIfam" id="TIGR01428">
    <property type="entry name" value="HAD_type_II"/>
    <property type="match status" value="1"/>
</dbReference>
<reference evidence="3" key="1">
    <citation type="submission" date="2014-11" db="EMBL/GenBank/DDBJ databases">
        <title>Hymenobacter sp. DG25B genome submission.</title>
        <authorList>
            <person name="Jung H.-Y."/>
            <person name="Kim M.K."/>
            <person name="Srinivasan S."/>
            <person name="Lim S."/>
        </authorList>
    </citation>
    <scope>NUCLEOTIDE SEQUENCE [LARGE SCALE GENOMIC DNA]</scope>
    <source>
        <strain evidence="3">DY59</strain>
    </source>
</reference>
<organism evidence="2 3">
    <name type="scientific">Deinococcus radiopugnans</name>
    <dbReference type="NCBI Taxonomy" id="57497"/>
    <lineage>
        <taxon>Bacteria</taxon>
        <taxon>Thermotogati</taxon>
        <taxon>Deinococcota</taxon>
        <taxon>Deinococci</taxon>
        <taxon>Deinococcales</taxon>
        <taxon>Deinococcaceae</taxon>
        <taxon>Deinococcus</taxon>
    </lineage>
</organism>
<proteinExistence type="predicted"/>
<dbReference type="RefSeq" id="WP_039685603.1">
    <property type="nucleotide sequence ID" value="NZ_CP010028.1"/>
</dbReference>
<accession>A0A0A7KIV8</accession>